<evidence type="ECO:0000313" key="9">
    <source>
        <dbReference type="EMBL" id="SBS28227.1"/>
    </source>
</evidence>
<organism evidence="9 10">
    <name type="scientific">Marinomonas spartinae</name>
    <dbReference type="NCBI Taxonomy" id="1792290"/>
    <lineage>
        <taxon>Bacteria</taxon>
        <taxon>Pseudomonadati</taxon>
        <taxon>Pseudomonadota</taxon>
        <taxon>Gammaproteobacteria</taxon>
        <taxon>Oceanospirillales</taxon>
        <taxon>Oceanospirillaceae</taxon>
        <taxon>Marinomonas</taxon>
    </lineage>
</organism>
<keyword evidence="4 8" id="KW-0812">Transmembrane</keyword>
<gene>
    <name evidence="9" type="primary">ytfT</name>
    <name evidence="9" type="ORF">MSP8886_01096</name>
</gene>
<evidence type="ECO:0000256" key="3">
    <source>
        <dbReference type="ARBA" id="ARBA00022475"/>
    </source>
</evidence>
<evidence type="ECO:0000256" key="8">
    <source>
        <dbReference type="SAM" id="Phobius"/>
    </source>
</evidence>
<dbReference type="CDD" id="cd06579">
    <property type="entry name" value="TM_PBP1_transp_AraH_like"/>
    <property type="match status" value="1"/>
</dbReference>
<feature type="transmembrane region" description="Helical" evidence="8">
    <location>
        <begin position="32"/>
        <end position="50"/>
    </location>
</feature>
<dbReference type="InterPro" id="IPR001851">
    <property type="entry name" value="ABC_transp_permease"/>
</dbReference>
<name>A0A1A8T7I9_9GAMM</name>
<dbReference type="GO" id="GO:0022857">
    <property type="term" value="F:transmembrane transporter activity"/>
    <property type="evidence" value="ECO:0007669"/>
    <property type="project" value="InterPro"/>
</dbReference>
<evidence type="ECO:0000313" key="10">
    <source>
        <dbReference type="Proteomes" id="UP000092544"/>
    </source>
</evidence>
<feature type="region of interest" description="Disordered" evidence="7">
    <location>
        <begin position="347"/>
        <end position="373"/>
    </location>
</feature>
<dbReference type="AlphaFoldDB" id="A0A1A8T7I9"/>
<dbReference type="PANTHER" id="PTHR32196">
    <property type="entry name" value="ABC TRANSPORTER PERMEASE PROTEIN YPHD-RELATED-RELATED"/>
    <property type="match status" value="1"/>
</dbReference>
<feature type="transmembrane region" description="Helical" evidence="8">
    <location>
        <begin position="322"/>
        <end position="344"/>
    </location>
</feature>
<keyword evidence="10" id="KW-1185">Reference proteome</keyword>
<dbReference type="PANTHER" id="PTHR32196:SF19">
    <property type="entry name" value="GALACTOFURANOSE TRANSPORTER PERMEASE PROTEIN YTFT"/>
    <property type="match status" value="1"/>
</dbReference>
<feature type="transmembrane region" description="Helical" evidence="8">
    <location>
        <begin position="148"/>
        <end position="166"/>
    </location>
</feature>
<proteinExistence type="inferred from homology"/>
<sequence>MIDIRPPIKATNMKKHHALQHLLKRLQKQPKTLAPFVSLLLILSVTALITPGFLEIKFVNGHLYGSLIDILHRGTPTALVALGMAVVIGTRGIDLSVGAVIAISGAVTAVLTVNTDWPVWIVIACALGSGLVCGLWNGLLVSIFNIQPIVATLILMVAGRGIAQMITEGQIVTFHSTALNAIGNEFFLAFPIRVWIALGMIILTIVVMRKTSLGLFIEAVGANVRASRLVGIEARLLVLSAYIFSGFCAALSGIIIAADIRGADANNAGLWLELDAILAVVLAGASLAGGRIYLGLTIIGVLIIQTLTTAILTSGLPVQYNLVVKATIILAVLLIQSPTTRQWLSKRFQSKRRQNPKKGQNSTSSQNHGRADQ</sequence>
<feature type="transmembrane region" description="Helical" evidence="8">
    <location>
        <begin position="70"/>
        <end position="88"/>
    </location>
</feature>
<dbReference type="Pfam" id="PF02653">
    <property type="entry name" value="BPD_transp_2"/>
    <property type="match status" value="1"/>
</dbReference>
<comment type="subcellular location">
    <subcellularLocation>
        <location evidence="1">Cell inner membrane</location>
        <topology evidence="1">Multi-pass membrane protein</topology>
    </subcellularLocation>
</comment>
<evidence type="ECO:0000256" key="4">
    <source>
        <dbReference type="ARBA" id="ARBA00022692"/>
    </source>
</evidence>
<dbReference type="GO" id="GO:0005886">
    <property type="term" value="C:plasma membrane"/>
    <property type="evidence" value="ECO:0007669"/>
    <property type="project" value="UniProtKB-SubCell"/>
</dbReference>
<feature type="transmembrane region" description="Helical" evidence="8">
    <location>
        <begin position="186"/>
        <end position="208"/>
    </location>
</feature>
<evidence type="ECO:0000256" key="7">
    <source>
        <dbReference type="SAM" id="MobiDB-lite"/>
    </source>
</evidence>
<dbReference type="RefSeq" id="WP_245659035.1">
    <property type="nucleotide sequence ID" value="NZ_FLOB01000002.1"/>
</dbReference>
<protein>
    <submittedName>
        <fullName evidence="9">Inner membrane ABC transporter permease protein YtfT</fullName>
    </submittedName>
</protein>
<feature type="compositionally biased region" description="Polar residues" evidence="7">
    <location>
        <begin position="357"/>
        <end position="373"/>
    </location>
</feature>
<evidence type="ECO:0000256" key="2">
    <source>
        <dbReference type="ARBA" id="ARBA00007942"/>
    </source>
</evidence>
<evidence type="ECO:0000256" key="1">
    <source>
        <dbReference type="ARBA" id="ARBA00004429"/>
    </source>
</evidence>
<reference evidence="9 10" key="1">
    <citation type="submission" date="2016-06" db="EMBL/GenBank/DDBJ databases">
        <authorList>
            <person name="Kjaerup R.B."/>
            <person name="Dalgaard T.S."/>
            <person name="Juul-Madsen H.R."/>
        </authorList>
    </citation>
    <scope>NUCLEOTIDE SEQUENCE [LARGE SCALE GENOMIC DNA]</scope>
    <source>
        <strain evidence="9 10">CECT 8886</strain>
    </source>
</reference>
<keyword evidence="5 8" id="KW-1133">Transmembrane helix</keyword>
<feature type="transmembrane region" description="Helical" evidence="8">
    <location>
        <begin position="296"/>
        <end position="316"/>
    </location>
</feature>
<accession>A0A1A8T7I9</accession>
<dbReference type="EMBL" id="FLOB01000002">
    <property type="protein sequence ID" value="SBS28227.1"/>
    <property type="molecule type" value="Genomic_DNA"/>
</dbReference>
<evidence type="ECO:0000256" key="6">
    <source>
        <dbReference type="ARBA" id="ARBA00023136"/>
    </source>
</evidence>
<keyword evidence="3" id="KW-1003">Cell membrane</keyword>
<evidence type="ECO:0000256" key="5">
    <source>
        <dbReference type="ARBA" id="ARBA00022989"/>
    </source>
</evidence>
<feature type="transmembrane region" description="Helical" evidence="8">
    <location>
        <begin position="95"/>
        <end position="113"/>
    </location>
</feature>
<comment type="similarity">
    <text evidence="2">Belongs to the binding-protein-dependent transport system permease family. AraH/RbsC subfamily.</text>
</comment>
<keyword evidence="6 8" id="KW-0472">Membrane</keyword>
<feature type="transmembrane region" description="Helical" evidence="8">
    <location>
        <begin position="270"/>
        <end position="289"/>
    </location>
</feature>
<feature type="transmembrane region" description="Helical" evidence="8">
    <location>
        <begin position="236"/>
        <end position="258"/>
    </location>
</feature>
<feature type="transmembrane region" description="Helical" evidence="8">
    <location>
        <begin position="119"/>
        <end position="141"/>
    </location>
</feature>
<dbReference type="STRING" id="1792290.MSP8886_01096"/>
<dbReference type="Proteomes" id="UP000092544">
    <property type="component" value="Unassembled WGS sequence"/>
</dbReference>